<name>G0XS91_PRODI</name>
<protein>
    <submittedName>
        <fullName evidence="1">Uncharacterized protein</fullName>
    </submittedName>
</protein>
<gene>
    <name evidence="1" type="primary">nkdW</name>
</gene>
<dbReference type="EMBL" id="HQ407375">
    <property type="protein sequence ID" value="AEH57256.1"/>
    <property type="molecule type" value="Genomic_DNA"/>
</dbReference>
<sequence>MRAAVKGEFSILELSKNAEWRYFALEGCHPSLWSNLILSLLDPIPVGCSQCYPIKTMQISVPDRLDNFIKTQVKLGLYTSPDAFVTHVLEQFQTIEQSSPESSQSSTESFFGCMKGRISILGDIIEPIEEAGWELLP</sequence>
<organism evidence="1">
    <name type="scientific">Prochloron didemni P3-Solomon</name>
    <dbReference type="NCBI Taxonomy" id="910458"/>
    <lineage>
        <taxon>Bacteria</taxon>
        <taxon>Bacillati</taxon>
        <taxon>Cyanobacteriota</taxon>
        <taxon>Cyanophyceae</taxon>
        <taxon>Oscillatoriophycideae</taxon>
        <taxon>Chroococcales</taxon>
        <taxon>Prochloraceae</taxon>
        <taxon>Prochloron</taxon>
    </lineage>
</organism>
<evidence type="ECO:0000313" key="1">
    <source>
        <dbReference type="EMBL" id="AEH57256.1"/>
    </source>
</evidence>
<reference evidence="1" key="1">
    <citation type="journal article" date="2011" name="PLoS ONE">
        <title>Variation in tropical reef symbiont metagenomes defined by secondary metabolism.</title>
        <authorList>
            <person name="Donia M.S."/>
            <person name="Fricke W.F."/>
            <person name="Ravel J."/>
            <person name="Schmidt E.W."/>
        </authorList>
    </citation>
    <scope>NUCLEOTIDE SEQUENCE</scope>
</reference>
<proteinExistence type="predicted"/>
<accession>G0XS91</accession>
<dbReference type="AlphaFoldDB" id="G0XS91"/>